<evidence type="ECO:0000313" key="7">
    <source>
        <dbReference type="EMBL" id="KCZ82794.1"/>
    </source>
</evidence>
<evidence type="ECO:0000256" key="1">
    <source>
        <dbReference type="ARBA" id="ARBA00009986"/>
    </source>
</evidence>
<dbReference type="FunFam" id="3.40.605.10:FF:000007">
    <property type="entry name" value="NAD/NADP-dependent betaine aldehyde dehydrogenase"/>
    <property type="match status" value="1"/>
</dbReference>
<proteinExistence type="inferred from homology"/>
<sequence>MKYAIDLFVDGKRLAGDGDTEFTSVNPATGEAIGQFREASASQIELAIDSATAAQKEWAAFPAEERGRILRKAADLLRARNDELSRIEVDDTGKPIAEAATVDVQTGADAIEHYANLAGSLQGEYQDFGYGFYYTRREPLGVCAGIGAWNYPLQIACWKSAPALACGNAMIFKPSEMTPISAVHLAEVYCEAGVPPGVFNVLQGERGPGAALSEHPGIAKVSLTGSAPTGRKVMAAASPRLKHVSLELGGKSPFIIFDDADPEHAARLAMYANFLTQGEICANGTRVFIHASIYDAVVEKILERTAKLRVGPPSDPSTQIGALISENHLNVVSGFVERAWSAGARVLAGGHRVDVAGCENGFFYAPTVIGDSTDDMEHVREEIFGPVMTLLKFDTEDEVVERANDSDYGLAGGVVTKDLARAHRVAASIQTGMFWINTYQAQPMQIPFGGYKQSGIGRENGWDVLDQYTQKKSVFVQMKDEELPF</sequence>
<dbReference type="InterPro" id="IPR029510">
    <property type="entry name" value="Ald_DH_CS_GLU"/>
</dbReference>
<protein>
    <submittedName>
        <fullName evidence="7">Betaine aldehyde dehydrogenase</fullName>
    </submittedName>
</protein>
<reference evidence="7 8" key="1">
    <citation type="journal article" date="2014" name="Antonie Van Leeuwenhoek">
        <title>Hyphomonas beringensis sp. nov. and Hyphomonas chukchiensis sp. nov., isolated from surface seawater of the Bering Sea and Chukchi Sea.</title>
        <authorList>
            <person name="Li C."/>
            <person name="Lai Q."/>
            <person name="Li G."/>
            <person name="Dong C."/>
            <person name="Wang J."/>
            <person name="Liao Y."/>
            <person name="Shao Z."/>
        </authorList>
    </citation>
    <scope>NUCLEOTIDE SEQUENCE [LARGE SCALE GENOMIC DNA]</scope>
    <source>
        <strain evidence="7 8">MHS-3</strain>
    </source>
</reference>
<dbReference type="InterPro" id="IPR016162">
    <property type="entry name" value="Ald_DH_N"/>
</dbReference>
<evidence type="ECO:0000256" key="3">
    <source>
        <dbReference type="ARBA" id="ARBA00023097"/>
    </source>
</evidence>
<dbReference type="PANTHER" id="PTHR11699">
    <property type="entry name" value="ALDEHYDE DEHYDROGENASE-RELATED"/>
    <property type="match status" value="1"/>
</dbReference>
<evidence type="ECO:0000256" key="2">
    <source>
        <dbReference type="ARBA" id="ARBA00023002"/>
    </source>
</evidence>
<dbReference type="FunFam" id="3.40.309.10:FF:000012">
    <property type="entry name" value="Betaine aldehyde dehydrogenase"/>
    <property type="match status" value="1"/>
</dbReference>
<keyword evidence="8" id="KW-1185">Reference proteome</keyword>
<organism evidence="7 8">
    <name type="scientific">Hyphomonas adhaerens MHS-3</name>
    <dbReference type="NCBI Taxonomy" id="1280949"/>
    <lineage>
        <taxon>Bacteria</taxon>
        <taxon>Pseudomonadati</taxon>
        <taxon>Pseudomonadota</taxon>
        <taxon>Alphaproteobacteria</taxon>
        <taxon>Hyphomonadales</taxon>
        <taxon>Hyphomonadaceae</taxon>
        <taxon>Hyphomonas</taxon>
    </lineage>
</organism>
<dbReference type="Proteomes" id="UP000027446">
    <property type="component" value="Unassembled WGS sequence"/>
</dbReference>
<dbReference type="PROSITE" id="PS00070">
    <property type="entry name" value="ALDEHYDE_DEHYDR_CYS"/>
    <property type="match status" value="1"/>
</dbReference>
<feature type="active site" evidence="4">
    <location>
        <position position="247"/>
    </location>
</feature>
<gene>
    <name evidence="7" type="ORF">HAD_17072</name>
</gene>
<feature type="domain" description="Aldehyde dehydrogenase" evidence="6">
    <location>
        <begin position="20"/>
        <end position="474"/>
    </location>
</feature>
<comment type="similarity">
    <text evidence="1 5">Belongs to the aldehyde dehydrogenase family.</text>
</comment>
<dbReference type="Gene3D" id="3.40.605.10">
    <property type="entry name" value="Aldehyde Dehydrogenase, Chain A, domain 1"/>
    <property type="match status" value="1"/>
</dbReference>
<dbReference type="PATRIC" id="fig|1280949.3.peg.3465"/>
<keyword evidence="2 5" id="KW-0560">Oxidoreductase</keyword>
<keyword evidence="3" id="KW-0558">Oxidation</keyword>
<dbReference type="InterPro" id="IPR016160">
    <property type="entry name" value="Ald_DH_CS_CYS"/>
</dbReference>
<dbReference type="Gene3D" id="3.40.309.10">
    <property type="entry name" value="Aldehyde Dehydrogenase, Chain A, domain 2"/>
    <property type="match status" value="1"/>
</dbReference>
<name>A0A069E0F3_9PROT</name>
<dbReference type="InterPro" id="IPR016161">
    <property type="entry name" value="Ald_DH/histidinol_DH"/>
</dbReference>
<evidence type="ECO:0000256" key="5">
    <source>
        <dbReference type="RuleBase" id="RU003345"/>
    </source>
</evidence>
<accession>A0A069E0F3</accession>
<evidence type="ECO:0000313" key="8">
    <source>
        <dbReference type="Proteomes" id="UP000027446"/>
    </source>
</evidence>
<dbReference type="eggNOG" id="COG1012">
    <property type="taxonomic scope" value="Bacteria"/>
</dbReference>
<dbReference type="FunFam" id="3.40.605.10:FF:000026">
    <property type="entry name" value="Aldehyde dehydrogenase, putative"/>
    <property type="match status" value="1"/>
</dbReference>
<dbReference type="RefSeq" id="WP_084332045.1">
    <property type="nucleotide sequence ID" value="NZ_ARYH01000004.1"/>
</dbReference>
<comment type="caution">
    <text evidence="7">The sequence shown here is derived from an EMBL/GenBank/DDBJ whole genome shotgun (WGS) entry which is preliminary data.</text>
</comment>
<evidence type="ECO:0000256" key="4">
    <source>
        <dbReference type="PROSITE-ProRule" id="PRU10007"/>
    </source>
</evidence>
<dbReference type="EMBL" id="ARYH01000004">
    <property type="protein sequence ID" value="KCZ82794.1"/>
    <property type="molecule type" value="Genomic_DNA"/>
</dbReference>
<dbReference type="InterPro" id="IPR016163">
    <property type="entry name" value="Ald_DH_C"/>
</dbReference>
<dbReference type="InterPro" id="IPR015590">
    <property type="entry name" value="Aldehyde_DH_dom"/>
</dbReference>
<dbReference type="STRING" id="1280949.HAD_17072"/>
<dbReference type="NCBIfam" id="NF009725">
    <property type="entry name" value="PRK13252.1"/>
    <property type="match status" value="1"/>
</dbReference>
<evidence type="ECO:0000259" key="6">
    <source>
        <dbReference type="Pfam" id="PF00171"/>
    </source>
</evidence>
<dbReference type="GO" id="GO:0016620">
    <property type="term" value="F:oxidoreductase activity, acting on the aldehyde or oxo group of donors, NAD or NADP as acceptor"/>
    <property type="evidence" value="ECO:0007669"/>
    <property type="project" value="InterPro"/>
</dbReference>
<dbReference type="PROSITE" id="PS00687">
    <property type="entry name" value="ALDEHYDE_DEHYDR_GLU"/>
    <property type="match status" value="1"/>
</dbReference>
<dbReference type="Pfam" id="PF00171">
    <property type="entry name" value="Aldedh"/>
    <property type="match status" value="1"/>
</dbReference>
<dbReference type="SUPFAM" id="SSF53720">
    <property type="entry name" value="ALDH-like"/>
    <property type="match status" value="1"/>
</dbReference>
<dbReference type="AlphaFoldDB" id="A0A069E0F3"/>